<dbReference type="Proteomes" id="UP000028504">
    <property type="component" value="Chromosome"/>
</dbReference>
<reference evidence="3 4" key="1">
    <citation type="submission" date="2014-07" db="EMBL/GenBank/DDBJ databases">
        <title>Complete genome sequence of Corynebacterium atypicum DSM 44849: identifiction of the mycolic acid biosynthesis genes.</title>
        <authorList>
            <person name="Tippelt A."/>
            <person name="Mollmann S."/>
            <person name="Albersmeier A."/>
            <person name="Jaenicke S."/>
            <person name="Ruckert C."/>
            <person name="Tauch A."/>
        </authorList>
    </citation>
    <scope>NUCLEOTIDE SEQUENCE [LARGE SCALE GENOMIC DNA]</scope>
    <source>
        <strain evidence="3 4">R2070</strain>
    </source>
</reference>
<keyword evidence="1" id="KW-0472">Membrane</keyword>
<feature type="domain" description="DUF418" evidence="2">
    <location>
        <begin position="155"/>
        <end position="296"/>
    </location>
</feature>
<feature type="transmembrane region" description="Helical" evidence="1">
    <location>
        <begin position="92"/>
        <end position="110"/>
    </location>
</feature>
<feature type="transmembrane region" description="Helical" evidence="1">
    <location>
        <begin position="159"/>
        <end position="179"/>
    </location>
</feature>
<sequence length="315" mass="33202">MVVAHLVDVRGLIAEPLSGFPSALFAVLAGVSLGFLDHGRRLDPARIAVRGLFLIALHFALKPVSGGIYVVLEAFGFGFLALCWLPRARTSVVAVVAGWLAALSTAVSVYDQLLLARAMRGPVLPEIFTFPYPVFAWAAYMAIGLVAHRVLVHSRKAQWITAGVGLALAALGIFARQHVDMLAARSAGSNQLLFTALVNPAAHSGSFVDIATCASGALAVMAICLLTARGVVSFPVRAMGSMSLTSYVAHTVSYGLIIGTTKAFSPLLALATAAGLMLAAAVWHAFFTKGPLEWALSRGVECAIAPLRRLESHHH</sequence>
<organism evidence="3 4">
    <name type="scientific">Corynebacterium atypicum</name>
    <dbReference type="NCBI Taxonomy" id="191610"/>
    <lineage>
        <taxon>Bacteria</taxon>
        <taxon>Bacillati</taxon>
        <taxon>Actinomycetota</taxon>
        <taxon>Actinomycetes</taxon>
        <taxon>Mycobacteriales</taxon>
        <taxon>Corynebacteriaceae</taxon>
        <taxon>Corynebacterium</taxon>
    </lineage>
</organism>
<evidence type="ECO:0000259" key="2">
    <source>
        <dbReference type="Pfam" id="PF04235"/>
    </source>
</evidence>
<keyword evidence="1" id="KW-1133">Transmembrane helix</keyword>
<evidence type="ECO:0000256" key="1">
    <source>
        <dbReference type="SAM" id="Phobius"/>
    </source>
</evidence>
<evidence type="ECO:0000313" key="4">
    <source>
        <dbReference type="Proteomes" id="UP000028504"/>
    </source>
</evidence>
<dbReference type="InterPro" id="IPR007349">
    <property type="entry name" value="DUF418"/>
</dbReference>
<protein>
    <recommendedName>
        <fullName evidence="2">DUF418 domain-containing protein</fullName>
    </recommendedName>
</protein>
<dbReference type="Pfam" id="PF04235">
    <property type="entry name" value="DUF418"/>
    <property type="match status" value="1"/>
</dbReference>
<feature type="transmembrane region" description="Helical" evidence="1">
    <location>
        <begin position="207"/>
        <end position="232"/>
    </location>
</feature>
<feature type="transmembrane region" description="Helical" evidence="1">
    <location>
        <begin position="130"/>
        <end position="152"/>
    </location>
</feature>
<gene>
    <name evidence="3" type="ORF">CATYP_08615</name>
</gene>
<feature type="transmembrane region" description="Helical" evidence="1">
    <location>
        <begin position="267"/>
        <end position="287"/>
    </location>
</feature>
<keyword evidence="1" id="KW-0812">Transmembrane</keyword>
<evidence type="ECO:0000313" key="3">
    <source>
        <dbReference type="EMBL" id="AIG64624.1"/>
    </source>
</evidence>
<keyword evidence="4" id="KW-1185">Reference proteome</keyword>
<proteinExistence type="predicted"/>
<dbReference type="EMBL" id="CP008944">
    <property type="protein sequence ID" value="AIG64624.1"/>
    <property type="molecule type" value="Genomic_DNA"/>
</dbReference>
<accession>A0ABN4DDX5</accession>
<feature type="transmembrane region" description="Helical" evidence="1">
    <location>
        <begin position="67"/>
        <end position="85"/>
    </location>
</feature>
<feature type="transmembrane region" description="Helical" evidence="1">
    <location>
        <begin position="20"/>
        <end position="37"/>
    </location>
</feature>
<name>A0ABN4DDX5_9CORY</name>